<evidence type="ECO:0000313" key="3">
    <source>
        <dbReference type="EMBL" id="MXU88768.1"/>
    </source>
</evidence>
<keyword evidence="1" id="KW-1133">Transmembrane helix</keyword>
<feature type="signal peptide" evidence="2">
    <location>
        <begin position="1"/>
        <end position="24"/>
    </location>
</feature>
<feature type="chain" id="PRO_5025583323" evidence="2">
    <location>
        <begin position="25"/>
        <end position="103"/>
    </location>
</feature>
<keyword evidence="1" id="KW-0472">Membrane</keyword>
<accession>A0A6B0UAV3</accession>
<evidence type="ECO:0000256" key="2">
    <source>
        <dbReference type="SAM" id="SignalP"/>
    </source>
</evidence>
<keyword evidence="2" id="KW-0732">Signal</keyword>
<sequence>MHVQWAGIRGRWSVLFTAPLVVAAYREPRLQSRGSCVPACCVIPDDIVDRVNSLVPRYQSLERPRTVSHLARALTLGGWLSTFIGVLLSFSANMFTAFCPSIS</sequence>
<dbReference type="AlphaFoldDB" id="A0A6B0UAV3"/>
<protein>
    <submittedName>
        <fullName evidence="3">Putative secreted protein</fullName>
    </submittedName>
</protein>
<reference evidence="3" key="1">
    <citation type="submission" date="2019-12" db="EMBL/GenBank/DDBJ databases">
        <title>An insight into the sialome of adult female Ixodes ricinus ticks feeding for 6 days.</title>
        <authorList>
            <person name="Perner J."/>
            <person name="Ribeiro J.M.C."/>
        </authorList>
    </citation>
    <scope>NUCLEOTIDE SEQUENCE</scope>
    <source>
        <strain evidence="3">Semi-engorged</strain>
        <tissue evidence="3">Salivary glands</tissue>
    </source>
</reference>
<evidence type="ECO:0000256" key="1">
    <source>
        <dbReference type="SAM" id="Phobius"/>
    </source>
</evidence>
<dbReference type="EMBL" id="GIFC01006685">
    <property type="protein sequence ID" value="MXU88768.1"/>
    <property type="molecule type" value="Transcribed_RNA"/>
</dbReference>
<feature type="transmembrane region" description="Helical" evidence="1">
    <location>
        <begin position="73"/>
        <end position="98"/>
    </location>
</feature>
<proteinExistence type="predicted"/>
<organism evidence="3">
    <name type="scientific">Ixodes ricinus</name>
    <name type="common">Common tick</name>
    <name type="synonym">Acarus ricinus</name>
    <dbReference type="NCBI Taxonomy" id="34613"/>
    <lineage>
        <taxon>Eukaryota</taxon>
        <taxon>Metazoa</taxon>
        <taxon>Ecdysozoa</taxon>
        <taxon>Arthropoda</taxon>
        <taxon>Chelicerata</taxon>
        <taxon>Arachnida</taxon>
        <taxon>Acari</taxon>
        <taxon>Parasitiformes</taxon>
        <taxon>Ixodida</taxon>
        <taxon>Ixodoidea</taxon>
        <taxon>Ixodidae</taxon>
        <taxon>Ixodinae</taxon>
        <taxon>Ixodes</taxon>
    </lineage>
</organism>
<name>A0A6B0UAV3_IXORI</name>
<keyword evidence="1" id="KW-0812">Transmembrane</keyword>